<dbReference type="SUPFAM" id="SSF49329">
    <property type="entry name" value="Cu,Zn superoxide dismutase-like"/>
    <property type="match status" value="1"/>
</dbReference>
<dbReference type="CDD" id="cd00305">
    <property type="entry name" value="Cu-Zn_Superoxide_Dismutase"/>
    <property type="match status" value="1"/>
</dbReference>
<feature type="domain" description="Superoxide dismutase copper/zinc binding" evidence="5">
    <location>
        <begin position="61"/>
        <end position="192"/>
    </location>
</feature>
<accession>A0ABS2QRU1</accession>
<proteinExistence type="inferred from homology"/>
<comment type="caution">
    <text evidence="6">The sequence shown here is derived from an EMBL/GenBank/DDBJ whole genome shotgun (WGS) entry which is preliminary data.</text>
</comment>
<dbReference type="InterPro" id="IPR001424">
    <property type="entry name" value="SOD_Cu_Zn_dom"/>
</dbReference>
<comment type="catalytic activity">
    <reaction evidence="3">
        <text>2 superoxide + 2 H(+) = H2O2 + O2</text>
        <dbReference type="Rhea" id="RHEA:20696"/>
        <dbReference type="ChEBI" id="CHEBI:15378"/>
        <dbReference type="ChEBI" id="CHEBI:15379"/>
        <dbReference type="ChEBI" id="CHEBI:16240"/>
        <dbReference type="ChEBI" id="CHEBI:18421"/>
        <dbReference type="EC" id="1.15.1.1"/>
    </reaction>
</comment>
<dbReference type="EC" id="1.15.1.1" evidence="3"/>
<dbReference type="InterPro" id="IPR018152">
    <property type="entry name" value="SOD_Cu/Zn_BS"/>
</dbReference>
<keyword evidence="3 6" id="KW-0560">Oxidoreductase</keyword>
<protein>
    <recommendedName>
        <fullName evidence="3">Superoxide dismutase [Cu-Zn]</fullName>
        <ecNumber evidence="3">1.15.1.1</ecNumber>
    </recommendedName>
</protein>
<sequence>MKKLVLSMMFFLISAALVACNMNQRDHHPSHMENQEAAPASEVAIETMDVNLINTKGETIGEARLTQQENGVKIKVTAKSLPPGRHGFHIHDVGKCEQPDFQSASGHFNPFDRQHGVKNPKGPHAGDLPNIEVGKDGKVNTEVFASLVTLQEGKQNSLLDMDGTSLIIHEKPDDYITDPSGNAGERIACGAIQK</sequence>
<organism evidence="6 7">
    <name type="scientific">Priestia iocasae</name>
    <dbReference type="NCBI Taxonomy" id="2291674"/>
    <lineage>
        <taxon>Bacteria</taxon>
        <taxon>Bacillati</taxon>
        <taxon>Bacillota</taxon>
        <taxon>Bacilli</taxon>
        <taxon>Bacillales</taxon>
        <taxon>Bacillaceae</taxon>
        <taxon>Priestia</taxon>
    </lineage>
</organism>
<reference evidence="6 7" key="1">
    <citation type="submission" date="2021-01" db="EMBL/GenBank/DDBJ databases">
        <title>Genomic Encyclopedia of Type Strains, Phase IV (KMG-IV): sequencing the most valuable type-strain genomes for metagenomic binning, comparative biology and taxonomic classification.</title>
        <authorList>
            <person name="Goeker M."/>
        </authorList>
    </citation>
    <scope>NUCLEOTIDE SEQUENCE [LARGE SCALE GENOMIC DNA]</scope>
    <source>
        <strain evidence="6 7">DSM 104297</strain>
    </source>
</reference>
<keyword evidence="3" id="KW-0186">Copper</keyword>
<dbReference type="EMBL" id="JAFBFC010000001">
    <property type="protein sequence ID" value="MBM7702178.1"/>
    <property type="molecule type" value="Genomic_DNA"/>
</dbReference>
<dbReference type="PANTHER" id="PTHR10003">
    <property type="entry name" value="SUPEROXIDE DISMUTASE CU-ZN -RELATED"/>
    <property type="match status" value="1"/>
</dbReference>
<dbReference type="PROSITE" id="PS00332">
    <property type="entry name" value="SOD_CU_ZN_2"/>
    <property type="match status" value="1"/>
</dbReference>
<keyword evidence="3" id="KW-0479">Metal-binding</keyword>
<dbReference type="GO" id="GO:0004784">
    <property type="term" value="F:superoxide dismutase activity"/>
    <property type="evidence" value="ECO:0007669"/>
    <property type="project" value="UniProtKB-EC"/>
</dbReference>
<gene>
    <name evidence="6" type="ORF">JOC83_001004</name>
</gene>
<evidence type="ECO:0000256" key="3">
    <source>
        <dbReference type="RuleBase" id="RU000393"/>
    </source>
</evidence>
<dbReference type="RefSeq" id="WP_205184587.1">
    <property type="nucleotide sequence ID" value="NZ_JAFBFC010000001.1"/>
</dbReference>
<comment type="similarity">
    <text evidence="1 3">Belongs to the Cu-Zn superoxide dismutase family.</text>
</comment>
<keyword evidence="3" id="KW-0862">Zinc</keyword>
<keyword evidence="4" id="KW-0732">Signal</keyword>
<comment type="cofactor">
    <cofactor evidence="3">
        <name>Cu cation</name>
        <dbReference type="ChEBI" id="CHEBI:23378"/>
    </cofactor>
    <text evidence="3">Binds 1 copper ion per subunit.</text>
</comment>
<dbReference type="Gene3D" id="2.60.40.200">
    <property type="entry name" value="Superoxide dismutase, copper/zinc binding domain"/>
    <property type="match status" value="1"/>
</dbReference>
<evidence type="ECO:0000256" key="4">
    <source>
        <dbReference type="SAM" id="SignalP"/>
    </source>
</evidence>
<dbReference type="Pfam" id="PF00080">
    <property type="entry name" value="Sod_Cu"/>
    <property type="match status" value="1"/>
</dbReference>
<dbReference type="PRINTS" id="PR00068">
    <property type="entry name" value="CUZNDISMTASE"/>
</dbReference>
<dbReference type="InterPro" id="IPR036423">
    <property type="entry name" value="SOD-like_Cu/Zn_dom_sf"/>
</dbReference>
<evidence type="ECO:0000313" key="6">
    <source>
        <dbReference type="EMBL" id="MBM7702178.1"/>
    </source>
</evidence>
<comment type="cofactor">
    <cofactor evidence="3">
        <name>Zn(2+)</name>
        <dbReference type="ChEBI" id="CHEBI:29105"/>
    </cofactor>
    <text evidence="3">Binds 1 zinc ion per subunit.</text>
</comment>
<feature type="chain" id="PRO_5045604003" description="Superoxide dismutase [Cu-Zn]" evidence="4">
    <location>
        <begin position="20"/>
        <end position="194"/>
    </location>
</feature>
<evidence type="ECO:0000313" key="7">
    <source>
        <dbReference type="Proteomes" id="UP000809829"/>
    </source>
</evidence>
<evidence type="ECO:0000259" key="5">
    <source>
        <dbReference type="Pfam" id="PF00080"/>
    </source>
</evidence>
<evidence type="ECO:0000256" key="2">
    <source>
        <dbReference type="ARBA" id="ARBA00024900"/>
    </source>
</evidence>
<dbReference type="PROSITE" id="PS51257">
    <property type="entry name" value="PROKAR_LIPOPROTEIN"/>
    <property type="match status" value="1"/>
</dbReference>
<dbReference type="Proteomes" id="UP000809829">
    <property type="component" value="Unassembled WGS sequence"/>
</dbReference>
<keyword evidence="7" id="KW-1185">Reference proteome</keyword>
<feature type="signal peptide" evidence="4">
    <location>
        <begin position="1"/>
        <end position="19"/>
    </location>
</feature>
<dbReference type="InterPro" id="IPR024134">
    <property type="entry name" value="SOD_Cu/Zn_/chaperone"/>
</dbReference>
<evidence type="ECO:0000256" key="1">
    <source>
        <dbReference type="ARBA" id="ARBA00010457"/>
    </source>
</evidence>
<comment type="function">
    <text evidence="2">Destroys radicals which are normally produced within the cells and which are toxic to biological systems. May play a role in favoring mycobacterial survival in phagocytes.</text>
</comment>
<name>A0ABS2QRU1_9BACI</name>